<evidence type="ECO:0000313" key="1">
    <source>
        <dbReference type="EMBL" id="ESV54286.1"/>
    </source>
</evidence>
<organism evidence="1 2">
    <name type="scientific">Streptococcus agalactiae LMG 14747</name>
    <dbReference type="NCBI Taxonomy" id="1154860"/>
    <lineage>
        <taxon>Bacteria</taxon>
        <taxon>Bacillati</taxon>
        <taxon>Bacillota</taxon>
        <taxon>Bacilli</taxon>
        <taxon>Lactobacillales</taxon>
        <taxon>Streptococcaceae</taxon>
        <taxon>Streptococcus</taxon>
    </lineage>
</organism>
<dbReference type="SUPFAM" id="SSF50129">
    <property type="entry name" value="GroES-like"/>
    <property type="match status" value="1"/>
</dbReference>
<reference evidence="1 2" key="1">
    <citation type="submission" date="2013-05" db="EMBL/GenBank/DDBJ databases">
        <authorList>
            <person name="Richards V.P."/>
            <person name="Durkin S.A.S."/>
            <person name="Kim M."/>
            <person name="Pavinski Bitar P.D."/>
            <person name="Stanhope M.J."/>
            <person name="Town C.D."/>
            <person name="Venter J.C."/>
        </authorList>
    </citation>
    <scope>NUCLEOTIDE SEQUENCE [LARGE SCALE GENOMIC DNA]</scope>
    <source>
        <strain evidence="1 2">LMG 14747</strain>
    </source>
</reference>
<name>V6Z210_STRAG</name>
<dbReference type="AlphaFoldDB" id="V6Z210"/>
<protein>
    <recommendedName>
        <fullName evidence="3">Quinone oxidoreductase</fullName>
    </recommendedName>
</protein>
<dbReference type="eggNOG" id="COG0604">
    <property type="taxonomic scope" value="Bacteria"/>
</dbReference>
<dbReference type="EMBL" id="ANQC01000045">
    <property type="protein sequence ID" value="ESV54286.1"/>
    <property type="molecule type" value="Genomic_DNA"/>
</dbReference>
<dbReference type="InterPro" id="IPR011032">
    <property type="entry name" value="GroES-like_sf"/>
</dbReference>
<dbReference type="Gene3D" id="3.90.180.10">
    <property type="entry name" value="Medium-chain alcohol dehydrogenases, catalytic domain"/>
    <property type="match status" value="1"/>
</dbReference>
<proteinExistence type="predicted"/>
<dbReference type="Proteomes" id="UP000018482">
    <property type="component" value="Unassembled WGS sequence"/>
</dbReference>
<evidence type="ECO:0000313" key="2">
    <source>
        <dbReference type="Proteomes" id="UP000018482"/>
    </source>
</evidence>
<evidence type="ECO:0008006" key="3">
    <source>
        <dbReference type="Google" id="ProtNLM"/>
    </source>
</evidence>
<sequence>MKAAYITETGPTDRIIWGELSDPNSKTSEILIEVEAIAINAVDTFIRSGFTKLNFPHLLSLVGMLSVVWLK</sequence>
<gene>
    <name evidence="1" type="ORF">SAG0136_03235</name>
</gene>
<accession>V6Z210</accession>
<comment type="caution">
    <text evidence="1">The sequence shown here is derived from an EMBL/GenBank/DDBJ whole genome shotgun (WGS) entry which is preliminary data.</text>
</comment>